<feature type="coiled-coil region" evidence="1">
    <location>
        <begin position="131"/>
        <end position="281"/>
    </location>
</feature>
<dbReference type="EMBL" id="GDID01007493">
    <property type="protein sequence ID" value="JAP89113.1"/>
    <property type="molecule type" value="Transcribed_RNA"/>
</dbReference>
<proteinExistence type="predicted"/>
<gene>
    <name evidence="2" type="ORF">TPC1_31392</name>
</gene>
<protein>
    <submittedName>
        <fullName evidence="2">Uncharacterized protein</fullName>
    </submittedName>
</protein>
<name>A0A146JWV7_9EUKA</name>
<keyword evidence="1" id="KW-0175">Coiled coil</keyword>
<evidence type="ECO:0000256" key="1">
    <source>
        <dbReference type="SAM" id="Coils"/>
    </source>
</evidence>
<sequence>QFDPEILQLKQQLIKQKTQMKIAVKQAENSQIATISKLQQQLAQKDHIILQLQQASAMKKSKIEVLPELSQSLKYDQELDEASSKIINLQKQIDKFTEQQKLLAKEILQKDDSDDIIDQLIMHDMKQKEQLNALKKNNAQAVADMKDQRTQIEDASKMIEELQFIIQQNEENYNRIKQMLDEQQNLVHQDNQKILQVELQSQKTENMLLQEQIKDLQKQNSQLTYRIQELEREKTNIEAQMTLIELDATNQNEIENLKDQVQQLKKEKEEYELVTQKDKNRIQELLISMQRNLEVSQSIQTNTYENNEAMLMSRSQLIPQSSLELVTLTQDLVEQTQSSDVDDQAVREQLAAQRLKRKMKKSKQ</sequence>
<dbReference type="AlphaFoldDB" id="A0A146JWV7"/>
<accession>A0A146JWV7</accession>
<evidence type="ECO:0000313" key="2">
    <source>
        <dbReference type="EMBL" id="JAP89113.1"/>
    </source>
</evidence>
<reference evidence="2" key="1">
    <citation type="submission" date="2015-07" db="EMBL/GenBank/DDBJ databases">
        <title>Adaptation to a free-living lifestyle via gene acquisitions in the diplomonad Trepomonas sp. PC1.</title>
        <authorList>
            <person name="Xu F."/>
            <person name="Jerlstrom-Hultqvist J."/>
            <person name="Kolisko M."/>
            <person name="Simpson A.G.B."/>
            <person name="Roger A.J."/>
            <person name="Svard S.G."/>
            <person name="Andersson J.O."/>
        </authorList>
    </citation>
    <scope>NUCLEOTIDE SEQUENCE</scope>
    <source>
        <strain evidence="2">PC1</strain>
    </source>
</reference>
<organism evidence="2">
    <name type="scientific">Trepomonas sp. PC1</name>
    <dbReference type="NCBI Taxonomy" id="1076344"/>
    <lineage>
        <taxon>Eukaryota</taxon>
        <taxon>Metamonada</taxon>
        <taxon>Diplomonadida</taxon>
        <taxon>Hexamitidae</taxon>
        <taxon>Hexamitinae</taxon>
        <taxon>Trepomonas</taxon>
    </lineage>
</organism>
<feature type="non-terminal residue" evidence="2">
    <location>
        <position position="1"/>
    </location>
</feature>
<feature type="coiled-coil region" evidence="1">
    <location>
        <begin position="10"/>
        <end position="106"/>
    </location>
</feature>